<dbReference type="Proteomes" id="UP000018851">
    <property type="component" value="Chromosome"/>
</dbReference>
<protein>
    <recommendedName>
        <fullName evidence="2">DUF3857 domain-containing protein</fullName>
    </recommendedName>
</protein>
<keyword evidence="4" id="KW-1185">Reference proteome</keyword>
<evidence type="ECO:0000313" key="3">
    <source>
        <dbReference type="EMBL" id="AHE52515.1"/>
    </source>
</evidence>
<dbReference type="STRING" id="1123269.NX02_03805"/>
<feature type="chain" id="PRO_5004785216" description="DUF3857 domain-containing protein" evidence="1">
    <location>
        <begin position="30"/>
        <end position="1166"/>
    </location>
</feature>
<dbReference type="AlphaFoldDB" id="W0AA39"/>
<gene>
    <name evidence="3" type="ORF">NX02_03805</name>
</gene>
<dbReference type="EMBL" id="CP006644">
    <property type="protein sequence ID" value="AHE52515.1"/>
    <property type="molecule type" value="Genomic_DNA"/>
</dbReference>
<accession>W0AA39</accession>
<dbReference type="Gene3D" id="2.60.40.3140">
    <property type="match status" value="1"/>
</dbReference>
<evidence type="ECO:0000259" key="2">
    <source>
        <dbReference type="Pfam" id="PF12969"/>
    </source>
</evidence>
<dbReference type="InterPro" id="IPR011990">
    <property type="entry name" value="TPR-like_helical_dom_sf"/>
</dbReference>
<organism evidence="3 4">
    <name type="scientific">Sphingomonas sanxanigenens DSM 19645 = NX02</name>
    <dbReference type="NCBI Taxonomy" id="1123269"/>
    <lineage>
        <taxon>Bacteria</taxon>
        <taxon>Pseudomonadati</taxon>
        <taxon>Pseudomonadota</taxon>
        <taxon>Alphaproteobacteria</taxon>
        <taxon>Sphingomonadales</taxon>
        <taxon>Sphingomonadaceae</taxon>
        <taxon>Sphingomonas</taxon>
    </lineage>
</organism>
<feature type="signal peptide" evidence="1">
    <location>
        <begin position="1"/>
        <end position="29"/>
    </location>
</feature>
<reference evidence="3 4" key="1">
    <citation type="submission" date="2013-07" db="EMBL/GenBank/DDBJ databases">
        <title>Completed genome of Sphingomonas sanxanigenens NX02.</title>
        <authorList>
            <person name="Ma T."/>
            <person name="Huang H."/>
            <person name="Wu M."/>
            <person name="Li X."/>
            <person name="Li G."/>
        </authorList>
    </citation>
    <scope>NUCLEOTIDE SEQUENCE [LARGE SCALE GENOMIC DNA]</scope>
    <source>
        <strain evidence="3 4">NX02</strain>
    </source>
</reference>
<proteinExistence type="predicted"/>
<dbReference type="HOGENOM" id="CLU_277179_0_0_5"/>
<evidence type="ECO:0000256" key="1">
    <source>
        <dbReference type="SAM" id="SignalP"/>
    </source>
</evidence>
<sequence length="1166" mass="126130">MTLLAALLRASIMIGLPLAGIAGMAPVHAQAPTPADGQPARIAKGDIPAWLAERALPEPTAAQLVRARGGAAYLLTDWQVRGSDTGHQSYYRVASKVVERSGLEDAGKIEIDFDPRFETATLNFVRIVRDGKVIDRTAEAAFTIVEREDRLDEEIISGQLRAIAHLKDVRVGDVVDYAVTHDVRSTLWPGHYFNALTARYSVPLSQRNVRILWPHARPLQFRPRNTTIGFTSRREGDMQLWEWIGTDPPFEQDEKDVPSWYPQYGSVDISTMARWSEVVDWAVPHYAGDVSLPADFAAKLDAIAARWPRPEDRLTEATRLVQDTIRYVGEEMGEGSYVPRRPALVVERGYGDCKDKALLLAVALRRLGIDAVPALVSTRPGYDLTERLPSPLAFDHVVVRAALGGQVTWIDATASYQGGRGLALVPASFGYALPIRAGQTALEEMKGRGERAGAMVVVERFAVDEAAATALTLAVETRYTGGQADYARSRNASQPVADQARANLEFYQKRFPGLVESVPLAIRDDRDGNVVTMVETYTLSKAAFEKGKILADLVTSAYTVADILPARQSGARRNPLVLPRNLTREQTIELVVKGRPAVLPDDIDMQAGGVSFVRTSTVTGETLKMVYRLSSGAGGSVPATGAEGVFALSDKIGEESGLTFHFDRVEKSAGKSGVAARAEGEPDPAMLAPWKEQLDRAGTLMVAPDQPSRIEALSILNAVSAKVPRPSPAAGIVDGTKGIVLAGLGRFAAARTALQSSVEQYQGRPEFFRMLMAVQLDGRDPSGFVKTLKLTVEHHPDEVARIEPDWLRSSFWPQLQGLKPAERKRLREEACTMLAGAGWRQQPATEEGESMVGCAVKVALDRGDVPGARALLARGLAVDALVDLAIDRRYQALWPDIDRVRGNGFRAPIETAVAKAAAAAKAAPDDFDAVLRHVRALRLAGDPAAAVAAGKRLAEDRARIEATGGQAFWLVNDYAYALVDAGRTDDAVAAMDAIIALGLETYPHLVSQIINQSETLMEAGRFDRALAVLAMVEGEETPVSGYGRMWILATKACSLRELGRAGEAAVLEAKLVAETNQPAAAMAAACRGDVAAIEAQLVARLDDPDERAAALAGFILFKRSSPNTPFKAKLAKVMETVRARPQVKARLERYGRAIDVDGAGTYWGSF</sequence>
<dbReference type="InterPro" id="IPR038765">
    <property type="entry name" value="Papain-like_cys_pep_sf"/>
</dbReference>
<dbReference type="Gene3D" id="1.25.40.10">
    <property type="entry name" value="Tetratricopeptide repeat domain"/>
    <property type="match status" value="1"/>
</dbReference>
<dbReference type="PATRIC" id="fig|1123269.5.peg.746"/>
<dbReference type="KEGG" id="ssan:NX02_03805"/>
<dbReference type="Gene3D" id="3.10.620.30">
    <property type="match status" value="1"/>
</dbReference>
<keyword evidence="1" id="KW-0732">Signal</keyword>
<dbReference type="InterPro" id="IPR024618">
    <property type="entry name" value="DUF3857"/>
</dbReference>
<dbReference type="eggNOG" id="COG1305">
    <property type="taxonomic scope" value="Bacteria"/>
</dbReference>
<name>W0AA39_9SPHN</name>
<dbReference type="SUPFAM" id="SSF48452">
    <property type="entry name" value="TPR-like"/>
    <property type="match status" value="1"/>
</dbReference>
<evidence type="ECO:0000313" key="4">
    <source>
        <dbReference type="Proteomes" id="UP000018851"/>
    </source>
</evidence>
<dbReference type="Pfam" id="PF12969">
    <property type="entry name" value="DUF3857"/>
    <property type="match status" value="1"/>
</dbReference>
<dbReference type="RefSeq" id="WP_025290820.1">
    <property type="nucleotide sequence ID" value="NZ_CP006644.1"/>
</dbReference>
<dbReference type="SUPFAM" id="SSF54001">
    <property type="entry name" value="Cysteine proteinases"/>
    <property type="match status" value="1"/>
</dbReference>
<feature type="domain" description="DUF3857" evidence="2">
    <location>
        <begin position="84"/>
        <end position="249"/>
    </location>
</feature>